<sequence>MKLSSCLLSALVSLSTYVSASGTSDVADLSTKSTEEFNKFIEEHPLVLAKFFAPWCGHCKRLAPEYEIAATELKDQNIALVEVDCEQNQALCAEHKIQSYPTLYVFKSLDSKSQYQGGRTAEDIVKYMKKELLPSSTKVTEENLEEFKSQGPVSVIGFTNDKESNATFTAVSDALHHEYNVGFSNDAEFAKSLGVSSFPALVVLSDFLDTPSVYDAESAGEDFDFNQDNLALAVIRASIAPAGEIAPETFRAYMTSKLPLGYIFYTTPEERETYEKAILSFAKEVKDKLSIGLIDASKFGSHAGNLNLEENFPAFSIHDMEKNRKFPLLDKEFSIENVIEFVKDFVAGKVEPNLKSDPVPESQDGPVYTVVGLNYNEIVFDDDKDVLLEIYAPWCGHCKQLAPTYEELGALYFNNDEFKDKVVVAKVDHPSNEIDIQIEGYPTIMLFPAGKKDEPITYKGARNLEALNDFIRDNGAHKIDGIAASKKAAPKAKKAKKSKRSKKAGKKAKKEAKKAENTNDEL</sequence>
<evidence type="ECO:0000256" key="5">
    <source>
        <dbReference type="ARBA" id="ARBA00022729"/>
    </source>
</evidence>
<evidence type="ECO:0000256" key="2">
    <source>
        <dbReference type="ARBA" id="ARBA00004319"/>
    </source>
</evidence>
<feature type="domain" description="Thioredoxin" evidence="14">
    <location>
        <begin position="6"/>
        <end position="133"/>
    </location>
</feature>
<dbReference type="EMBL" id="CCBN010000004">
    <property type="protein sequence ID" value="CDO53177.1"/>
    <property type="molecule type" value="Genomic_DNA"/>
</dbReference>
<evidence type="ECO:0000256" key="4">
    <source>
        <dbReference type="ARBA" id="ARBA00012723"/>
    </source>
</evidence>
<evidence type="ECO:0000313" key="15">
    <source>
        <dbReference type="EMBL" id="CDO53177.1"/>
    </source>
</evidence>
<feature type="region of interest" description="Disordered" evidence="12">
    <location>
        <begin position="482"/>
        <end position="522"/>
    </location>
</feature>
<dbReference type="Proteomes" id="UP000242525">
    <property type="component" value="Unassembled WGS sequence"/>
</dbReference>
<proteinExistence type="inferred from homology"/>
<dbReference type="Pfam" id="PF00085">
    <property type="entry name" value="Thioredoxin"/>
    <property type="match status" value="2"/>
</dbReference>
<dbReference type="CDD" id="cd02981">
    <property type="entry name" value="PDI_b_family"/>
    <property type="match status" value="1"/>
</dbReference>
<evidence type="ECO:0000259" key="14">
    <source>
        <dbReference type="PROSITE" id="PS51352"/>
    </source>
</evidence>
<comment type="caution">
    <text evidence="15">The sequence shown here is derived from an EMBL/GenBank/DDBJ whole genome shotgun (WGS) entry which is preliminary data.</text>
</comment>
<feature type="disulfide bond" description="Redox-active" evidence="11">
    <location>
        <begin position="56"/>
        <end position="59"/>
    </location>
</feature>
<evidence type="ECO:0000256" key="10">
    <source>
        <dbReference type="ARBA" id="ARBA00023284"/>
    </source>
</evidence>
<evidence type="ECO:0000256" key="12">
    <source>
        <dbReference type="SAM" id="MobiDB-lite"/>
    </source>
</evidence>
<dbReference type="InterPro" id="IPR013766">
    <property type="entry name" value="Thioredoxin_domain"/>
</dbReference>
<dbReference type="AlphaFoldDB" id="A0A0J9X7R7"/>
<keyword evidence="5 13" id="KW-0732">Signal</keyword>
<dbReference type="PRINTS" id="PR00421">
    <property type="entry name" value="THIOREDOXIN"/>
</dbReference>
<dbReference type="GO" id="GO:0005788">
    <property type="term" value="C:endoplasmic reticulum lumen"/>
    <property type="evidence" value="ECO:0007669"/>
    <property type="project" value="UniProtKB-SubCell"/>
</dbReference>
<dbReference type="SUPFAM" id="SSF52833">
    <property type="entry name" value="Thioredoxin-like"/>
    <property type="match status" value="4"/>
</dbReference>
<evidence type="ECO:0000256" key="8">
    <source>
        <dbReference type="ARBA" id="ARBA00023157"/>
    </source>
</evidence>
<organism evidence="15 16">
    <name type="scientific">Geotrichum candidum</name>
    <name type="common">Oospora lactis</name>
    <name type="synonym">Dipodascus geotrichum</name>
    <dbReference type="NCBI Taxonomy" id="1173061"/>
    <lineage>
        <taxon>Eukaryota</taxon>
        <taxon>Fungi</taxon>
        <taxon>Dikarya</taxon>
        <taxon>Ascomycota</taxon>
        <taxon>Saccharomycotina</taxon>
        <taxon>Dipodascomycetes</taxon>
        <taxon>Dipodascales</taxon>
        <taxon>Dipodascaceae</taxon>
        <taxon>Geotrichum</taxon>
    </lineage>
</organism>
<evidence type="ECO:0000256" key="3">
    <source>
        <dbReference type="ARBA" id="ARBA00006347"/>
    </source>
</evidence>
<comment type="catalytic activity">
    <reaction evidence="1">
        <text>Catalyzes the rearrangement of -S-S- bonds in proteins.</text>
        <dbReference type="EC" id="5.3.4.1"/>
    </reaction>
</comment>
<name>A0A0J9X7R7_GEOCN</name>
<dbReference type="OrthoDB" id="427280at2759"/>
<keyword evidence="10 11" id="KW-0676">Redox-active center</keyword>
<evidence type="ECO:0000256" key="6">
    <source>
        <dbReference type="ARBA" id="ARBA00022737"/>
    </source>
</evidence>
<keyword evidence="7" id="KW-0256">Endoplasmic reticulum</keyword>
<comment type="similarity">
    <text evidence="3">Belongs to the protein disulfide isomerase family.</text>
</comment>
<dbReference type="GO" id="GO:0003756">
    <property type="term" value="F:protein disulfide isomerase activity"/>
    <property type="evidence" value="ECO:0007669"/>
    <property type="project" value="UniProtKB-EC"/>
</dbReference>
<dbReference type="STRING" id="1173061.A0A0J9X7R7"/>
<dbReference type="CDD" id="cd02961">
    <property type="entry name" value="PDI_a_family"/>
    <property type="match status" value="1"/>
</dbReference>
<feature type="signal peptide" evidence="13">
    <location>
        <begin position="1"/>
        <end position="20"/>
    </location>
</feature>
<keyword evidence="9 15" id="KW-0413">Isomerase</keyword>
<feature type="domain" description="Thioredoxin" evidence="14">
    <location>
        <begin position="345"/>
        <end position="476"/>
    </location>
</feature>
<dbReference type="InterPro" id="IPR005792">
    <property type="entry name" value="Prot_disulphide_isomerase"/>
</dbReference>
<feature type="chain" id="PRO_5005325686" description="protein disulfide-isomerase" evidence="13">
    <location>
        <begin position="21"/>
        <end position="522"/>
    </location>
</feature>
<dbReference type="PROSITE" id="PS51352">
    <property type="entry name" value="THIOREDOXIN_2"/>
    <property type="match status" value="2"/>
</dbReference>
<dbReference type="PANTHER" id="PTHR18929">
    <property type="entry name" value="PROTEIN DISULFIDE ISOMERASE"/>
    <property type="match status" value="1"/>
</dbReference>
<dbReference type="FunFam" id="3.40.30.10:FF:000154">
    <property type="entry name" value="Protein disulfide-isomerase"/>
    <property type="match status" value="1"/>
</dbReference>
<dbReference type="GO" id="GO:0034976">
    <property type="term" value="P:response to endoplasmic reticulum stress"/>
    <property type="evidence" value="ECO:0007669"/>
    <property type="project" value="TreeGrafter"/>
</dbReference>
<evidence type="ECO:0000313" key="16">
    <source>
        <dbReference type="Proteomes" id="UP000242525"/>
    </source>
</evidence>
<evidence type="ECO:0000256" key="13">
    <source>
        <dbReference type="SAM" id="SignalP"/>
    </source>
</evidence>
<dbReference type="CDD" id="cd02982">
    <property type="entry name" value="PDI_b'_family"/>
    <property type="match status" value="1"/>
</dbReference>
<evidence type="ECO:0000256" key="1">
    <source>
        <dbReference type="ARBA" id="ARBA00001182"/>
    </source>
</evidence>
<keyword evidence="8 11" id="KW-1015">Disulfide bond</keyword>
<feature type="compositionally biased region" description="Basic and acidic residues" evidence="12">
    <location>
        <begin position="513"/>
        <end position="522"/>
    </location>
</feature>
<keyword evidence="16" id="KW-1185">Reference proteome</keyword>
<dbReference type="CDD" id="cd02995">
    <property type="entry name" value="PDI_a_PDI_a'_C"/>
    <property type="match status" value="1"/>
</dbReference>
<dbReference type="EC" id="5.3.4.1" evidence="4"/>
<gene>
    <name evidence="15" type="ORF">BN980_GECA04s05609g</name>
</gene>
<feature type="disulfide bond" description="Redox-active" evidence="11">
    <location>
        <begin position="395"/>
        <end position="398"/>
    </location>
</feature>
<comment type="subcellular location">
    <subcellularLocation>
        <location evidence="2">Endoplasmic reticulum lumen</location>
    </subcellularLocation>
</comment>
<feature type="compositionally biased region" description="Basic residues" evidence="12">
    <location>
        <begin position="488"/>
        <end position="512"/>
    </location>
</feature>
<dbReference type="InterPro" id="IPR017937">
    <property type="entry name" value="Thioredoxin_CS"/>
</dbReference>
<dbReference type="PANTHER" id="PTHR18929:SF132">
    <property type="entry name" value="PROTEIN DISULFIDE-ISOMERASE A3"/>
    <property type="match status" value="1"/>
</dbReference>
<dbReference type="Pfam" id="PF13848">
    <property type="entry name" value="Thioredoxin_6"/>
    <property type="match status" value="1"/>
</dbReference>
<dbReference type="PROSITE" id="PS00194">
    <property type="entry name" value="THIOREDOXIN_1"/>
    <property type="match status" value="2"/>
</dbReference>
<evidence type="ECO:0000256" key="7">
    <source>
        <dbReference type="ARBA" id="ARBA00022824"/>
    </source>
</evidence>
<keyword evidence="6" id="KW-0677">Repeat</keyword>
<dbReference type="InterPro" id="IPR036249">
    <property type="entry name" value="Thioredoxin-like_sf"/>
</dbReference>
<dbReference type="Gene3D" id="3.40.30.10">
    <property type="entry name" value="Glutaredoxin"/>
    <property type="match status" value="4"/>
</dbReference>
<dbReference type="GO" id="GO:0006457">
    <property type="term" value="P:protein folding"/>
    <property type="evidence" value="ECO:0007669"/>
    <property type="project" value="TreeGrafter"/>
</dbReference>
<protein>
    <recommendedName>
        <fullName evidence="4">protein disulfide-isomerase</fullName>
        <ecNumber evidence="4">5.3.4.1</ecNumber>
    </recommendedName>
</protein>
<dbReference type="NCBIfam" id="TIGR01130">
    <property type="entry name" value="ER_PDI_fam"/>
    <property type="match status" value="1"/>
</dbReference>
<dbReference type="FunFam" id="3.40.30.10:FF:000017">
    <property type="entry name" value="Protein disulfide-isomerase A4"/>
    <property type="match status" value="1"/>
</dbReference>
<evidence type="ECO:0000256" key="9">
    <source>
        <dbReference type="ARBA" id="ARBA00023235"/>
    </source>
</evidence>
<evidence type="ECO:0000256" key="11">
    <source>
        <dbReference type="PIRSR" id="PIRSR605792-51"/>
    </source>
</evidence>
<reference evidence="15" key="1">
    <citation type="submission" date="2014-03" db="EMBL/GenBank/DDBJ databases">
        <authorList>
            <person name="Casaregola S."/>
        </authorList>
    </citation>
    <scope>NUCLEOTIDE SEQUENCE [LARGE SCALE GENOMIC DNA]</scope>
    <source>
        <strain evidence="15">CLIB 918</strain>
    </source>
</reference>
<accession>A0A0J9X7R7</accession>